<accession>A0A0K8VH27</accession>
<name>A0A0K8VH27_BACLA</name>
<feature type="chain" id="PRO_5005522090" evidence="1">
    <location>
        <begin position="23"/>
        <end position="365"/>
    </location>
</feature>
<organism evidence="2">
    <name type="scientific">Bactrocera latifrons</name>
    <name type="common">Malaysian fruit fly</name>
    <name type="synonym">Chaetodacus latifrons</name>
    <dbReference type="NCBI Taxonomy" id="174628"/>
    <lineage>
        <taxon>Eukaryota</taxon>
        <taxon>Metazoa</taxon>
        <taxon>Ecdysozoa</taxon>
        <taxon>Arthropoda</taxon>
        <taxon>Hexapoda</taxon>
        <taxon>Insecta</taxon>
        <taxon>Pterygota</taxon>
        <taxon>Neoptera</taxon>
        <taxon>Endopterygota</taxon>
        <taxon>Diptera</taxon>
        <taxon>Brachycera</taxon>
        <taxon>Muscomorpha</taxon>
        <taxon>Tephritoidea</taxon>
        <taxon>Tephritidae</taxon>
        <taxon>Bactrocera</taxon>
        <taxon>Bactrocera</taxon>
    </lineage>
</organism>
<proteinExistence type="predicted"/>
<sequence>MHYFSSVLCLVLFLQLLGHNIGEPLFGNENVHIKVHVPEEISHKVHETIIYEPANKITHYHRHQHEYRKYPQKLTRTQIRHNQYDNLLEDILLADFQTTTHFEKTNDDIYEHLNQPKEAYSRDYDKATYKKPVKYINTYKVIEYKEPVKSKYVYPPQHQHKRQHKSKTHNVLNQFIESKYLQPTRGGDELYNLPDSTDFYHYPVKTQTKSTNPHKNSMKYQGKVNDYYKPALDIKPPYYSHNADPSPQDDFELSTNINLLPAYDIPALSADHTDTETYDLLTPNETLTLPIKEASDFHSPLQSHAFNNGDFKSFIGEMYLPVGEYSSITHEAAETYTGIDSYSASHVQGLDYISNPPYRRWSSFI</sequence>
<reference evidence="2" key="1">
    <citation type="submission" date="2015-06" db="EMBL/GenBank/DDBJ databases">
        <authorList>
            <person name="Hoefler B.C."/>
            <person name="Straight P.D."/>
        </authorList>
    </citation>
    <scope>NUCLEOTIDE SEQUENCE</scope>
</reference>
<dbReference type="OrthoDB" id="8024113at2759"/>
<evidence type="ECO:0000313" key="2">
    <source>
        <dbReference type="EMBL" id="JAI38168.1"/>
    </source>
</evidence>
<gene>
    <name evidence="2" type="ORF">c0_g1_i1</name>
</gene>
<feature type="signal peptide" evidence="1">
    <location>
        <begin position="1"/>
        <end position="22"/>
    </location>
</feature>
<dbReference type="EMBL" id="GDHF01014146">
    <property type="protein sequence ID" value="JAI38168.1"/>
    <property type="molecule type" value="Transcribed_RNA"/>
</dbReference>
<protein>
    <submittedName>
        <fullName evidence="2">Uncharacterized protein</fullName>
    </submittedName>
</protein>
<keyword evidence="1" id="KW-0732">Signal</keyword>
<dbReference type="AlphaFoldDB" id="A0A0K8VH27"/>
<evidence type="ECO:0000256" key="1">
    <source>
        <dbReference type="SAM" id="SignalP"/>
    </source>
</evidence>